<name>A0A6C0HB72_9ZZZZ</name>
<proteinExistence type="predicted"/>
<organism evidence="4">
    <name type="scientific">viral metagenome</name>
    <dbReference type="NCBI Taxonomy" id="1070528"/>
    <lineage>
        <taxon>unclassified sequences</taxon>
        <taxon>metagenomes</taxon>
        <taxon>organismal metagenomes</taxon>
    </lineage>
</organism>
<dbReference type="Pfam" id="PF13704">
    <property type="entry name" value="Glyco_tranf_2_4"/>
    <property type="match status" value="1"/>
</dbReference>
<evidence type="ECO:0000256" key="2">
    <source>
        <dbReference type="ARBA" id="ARBA00022692"/>
    </source>
</evidence>
<dbReference type="EMBL" id="MN739917">
    <property type="protein sequence ID" value="QHT77375.1"/>
    <property type="molecule type" value="Genomic_DNA"/>
</dbReference>
<dbReference type="GO" id="GO:0016020">
    <property type="term" value="C:membrane"/>
    <property type="evidence" value="ECO:0007669"/>
    <property type="project" value="UniProtKB-SubCell"/>
</dbReference>
<keyword evidence="2" id="KW-0812">Transmembrane</keyword>
<accession>A0A6C0HB72</accession>
<sequence length="249" mass="30051">MHYLSVIAIFKNETMNLKVWLEHYLWQGVDHFYLIDNGSTDNPMEILQEYMDKGLVTYFYGARKHWQQQYYKDMFDREKLRDNTYWLVVCDIDEFYFGMKNKLRTELKSLEKYNLIYSCWHMFGSDGLLKQPPDIRTSITHREEQIIHKDSKYIFKTKAIPNSSHIWIHGLVNFYDDEKTLRDDSIIRLNHYVIQSLEFFQKIKMTRGAADFAEGEYLRNMNYFFEADKNATFEDVTLKNLITNPPEDY</sequence>
<comment type="subcellular location">
    <subcellularLocation>
        <location evidence="1">Membrane</location>
        <topology evidence="1">Single-pass membrane protein</topology>
    </subcellularLocation>
</comment>
<dbReference type="PANTHER" id="PTHR21461">
    <property type="entry name" value="GLYCOSYLTRANSFERASE FAMILY 92 PROTEIN"/>
    <property type="match status" value="1"/>
</dbReference>
<reference evidence="4" key="1">
    <citation type="journal article" date="2020" name="Nature">
        <title>Giant virus diversity and host interactions through global metagenomics.</title>
        <authorList>
            <person name="Schulz F."/>
            <person name="Roux S."/>
            <person name="Paez-Espino D."/>
            <person name="Jungbluth S."/>
            <person name="Walsh D.A."/>
            <person name="Denef V.J."/>
            <person name="McMahon K.D."/>
            <person name="Konstantinidis K.T."/>
            <person name="Eloe-Fadrosh E.A."/>
            <person name="Kyrpides N.C."/>
            <person name="Woyke T."/>
        </authorList>
    </citation>
    <scope>NUCLEOTIDE SEQUENCE</scope>
    <source>
        <strain evidence="4">GVMAG-M-3300023179-86</strain>
    </source>
</reference>
<dbReference type="GO" id="GO:0005737">
    <property type="term" value="C:cytoplasm"/>
    <property type="evidence" value="ECO:0007669"/>
    <property type="project" value="TreeGrafter"/>
</dbReference>
<keyword evidence="3" id="KW-0472">Membrane</keyword>
<dbReference type="AlphaFoldDB" id="A0A6C0HB72"/>
<dbReference type="PANTHER" id="PTHR21461:SF69">
    <property type="entry name" value="GLYCOSYLTRANSFERASE FAMILY 92 PROTEIN"/>
    <property type="match status" value="1"/>
</dbReference>
<evidence type="ECO:0000256" key="3">
    <source>
        <dbReference type="ARBA" id="ARBA00022989"/>
    </source>
</evidence>
<dbReference type="InterPro" id="IPR029044">
    <property type="entry name" value="Nucleotide-diphossugar_trans"/>
</dbReference>
<dbReference type="GO" id="GO:0016757">
    <property type="term" value="F:glycosyltransferase activity"/>
    <property type="evidence" value="ECO:0007669"/>
    <property type="project" value="TreeGrafter"/>
</dbReference>
<evidence type="ECO:0000256" key="1">
    <source>
        <dbReference type="ARBA" id="ARBA00004167"/>
    </source>
</evidence>
<evidence type="ECO:0000313" key="4">
    <source>
        <dbReference type="EMBL" id="QHT77375.1"/>
    </source>
</evidence>
<keyword evidence="3" id="KW-1133">Transmembrane helix</keyword>
<dbReference type="SUPFAM" id="SSF53448">
    <property type="entry name" value="Nucleotide-diphospho-sugar transferases"/>
    <property type="match status" value="1"/>
</dbReference>
<evidence type="ECO:0008006" key="5">
    <source>
        <dbReference type="Google" id="ProtNLM"/>
    </source>
</evidence>
<dbReference type="Gene3D" id="3.90.550.10">
    <property type="entry name" value="Spore Coat Polysaccharide Biosynthesis Protein SpsA, Chain A"/>
    <property type="match status" value="1"/>
</dbReference>
<protein>
    <recommendedName>
        <fullName evidence="5">Glycosyltransferase 2-like domain-containing protein</fullName>
    </recommendedName>
</protein>